<organism evidence="3 4">
    <name type="scientific">Comamonas testosteroni</name>
    <name type="common">Pseudomonas testosteroni</name>
    <dbReference type="NCBI Taxonomy" id="285"/>
    <lineage>
        <taxon>Bacteria</taxon>
        <taxon>Pseudomonadati</taxon>
        <taxon>Pseudomonadota</taxon>
        <taxon>Betaproteobacteria</taxon>
        <taxon>Burkholderiales</taxon>
        <taxon>Comamonadaceae</taxon>
        <taxon>Comamonas</taxon>
    </lineage>
</organism>
<accession>A0A373FSF6</accession>
<reference evidence="3 4" key="1">
    <citation type="submission" date="2018-08" db="EMBL/GenBank/DDBJ databases">
        <title>Comamonas testosteroni strain SWCO2.</title>
        <authorList>
            <person name="Jiang N."/>
            <person name="Zhang X.Z."/>
        </authorList>
    </citation>
    <scope>NUCLEOTIDE SEQUENCE [LARGE SCALE GENOMIC DNA]</scope>
    <source>
        <strain evidence="3 4">SWCO2</strain>
    </source>
</reference>
<feature type="compositionally biased region" description="Polar residues" evidence="1">
    <location>
        <begin position="111"/>
        <end position="121"/>
    </location>
</feature>
<proteinExistence type="predicted"/>
<sequence>MPKKTPPPLYPAQAQRLTALGERLRAARLRRKLSTTLFAERMGASRETLRRLELGDPSIAFSHYFAALHALGLAADIDQLAQDDTLGRQLQDAELPLARKPRAPRSPKAVANNTPAATPSHPSVAEALAKYKKSKN</sequence>
<gene>
    <name evidence="3" type="ORF">DZC30_01410</name>
</gene>
<evidence type="ECO:0000313" key="4">
    <source>
        <dbReference type="Proteomes" id="UP000261948"/>
    </source>
</evidence>
<dbReference type="OrthoDB" id="5422231at2"/>
<dbReference type="SUPFAM" id="SSF47413">
    <property type="entry name" value="lambda repressor-like DNA-binding domains"/>
    <property type="match status" value="1"/>
</dbReference>
<dbReference type="EMBL" id="QURR01000001">
    <property type="protein sequence ID" value="RGE47080.1"/>
    <property type="molecule type" value="Genomic_DNA"/>
</dbReference>
<dbReference type="Pfam" id="PF13560">
    <property type="entry name" value="HTH_31"/>
    <property type="match status" value="1"/>
</dbReference>
<dbReference type="Gene3D" id="1.10.260.40">
    <property type="entry name" value="lambda repressor-like DNA-binding domains"/>
    <property type="match status" value="1"/>
</dbReference>
<evidence type="ECO:0000259" key="2">
    <source>
        <dbReference type="SMART" id="SM00530"/>
    </source>
</evidence>
<evidence type="ECO:0000313" key="3">
    <source>
        <dbReference type="EMBL" id="RGE47080.1"/>
    </source>
</evidence>
<evidence type="ECO:0000256" key="1">
    <source>
        <dbReference type="SAM" id="MobiDB-lite"/>
    </source>
</evidence>
<keyword evidence="4" id="KW-1185">Reference proteome</keyword>
<protein>
    <submittedName>
        <fullName evidence="3">Transcriptional regulator</fullName>
    </submittedName>
</protein>
<dbReference type="Proteomes" id="UP000261948">
    <property type="component" value="Unassembled WGS sequence"/>
</dbReference>
<comment type="caution">
    <text evidence="3">The sequence shown here is derived from an EMBL/GenBank/DDBJ whole genome shotgun (WGS) entry which is preliminary data.</text>
</comment>
<name>A0A373FSF6_COMTE</name>
<dbReference type="AlphaFoldDB" id="A0A373FSF6"/>
<dbReference type="InterPro" id="IPR010982">
    <property type="entry name" value="Lambda_DNA-bd_dom_sf"/>
</dbReference>
<feature type="domain" description="HTH cro/C1-type" evidence="2">
    <location>
        <begin position="23"/>
        <end position="78"/>
    </location>
</feature>
<dbReference type="GO" id="GO:0003677">
    <property type="term" value="F:DNA binding"/>
    <property type="evidence" value="ECO:0007669"/>
    <property type="project" value="InterPro"/>
</dbReference>
<dbReference type="SMART" id="SM00530">
    <property type="entry name" value="HTH_XRE"/>
    <property type="match status" value="1"/>
</dbReference>
<dbReference type="InterPro" id="IPR001387">
    <property type="entry name" value="Cro/C1-type_HTH"/>
</dbReference>
<feature type="region of interest" description="Disordered" evidence="1">
    <location>
        <begin position="94"/>
        <end position="136"/>
    </location>
</feature>